<dbReference type="PROSITE" id="PS51779">
    <property type="entry name" value="POTRA"/>
    <property type="match status" value="1"/>
</dbReference>
<dbReference type="PANTHER" id="PTHR37820">
    <property type="entry name" value="CELL DIVISION PROTEIN DIVIB"/>
    <property type="match status" value="1"/>
</dbReference>
<protein>
    <submittedName>
        <fullName evidence="11">Cell division protein DivIB</fullName>
    </submittedName>
</protein>
<evidence type="ECO:0000256" key="2">
    <source>
        <dbReference type="ARBA" id="ARBA00022475"/>
    </source>
</evidence>
<evidence type="ECO:0000256" key="5">
    <source>
        <dbReference type="ARBA" id="ARBA00022989"/>
    </source>
</evidence>
<organism evidence="11">
    <name type="scientific">Peptoniphilus gorbachii</name>
    <dbReference type="NCBI Taxonomy" id="411567"/>
    <lineage>
        <taxon>Bacteria</taxon>
        <taxon>Bacillati</taxon>
        <taxon>Bacillota</taxon>
        <taxon>Tissierellia</taxon>
        <taxon>Tissierellales</taxon>
        <taxon>Peptoniphilaceae</taxon>
        <taxon>Peptoniphilus</taxon>
    </lineage>
</organism>
<keyword evidence="2" id="KW-1003">Cell membrane</keyword>
<dbReference type="InterPro" id="IPR013685">
    <property type="entry name" value="POTRA_FtsQ_type"/>
</dbReference>
<evidence type="ECO:0000256" key="4">
    <source>
        <dbReference type="ARBA" id="ARBA00022692"/>
    </source>
</evidence>
<keyword evidence="7" id="KW-0131">Cell cycle</keyword>
<sequence>MKKLEKKKRKLNKKRKYFRIFTRFFIFFSLIFLIIFALKNSNLFNIKNVTIEGNKNISRATIKKVSDLKIGNKYFLISKRERLKRIKSLPYIKEAKISHSILGNVKVNVTERTPYYQMYSNGYLLIDEEFRILQNSKKKYDNLVNLTGFNVDNLKAGNYILSNAEDQEKRDLLIELKKDDYSLHGNIREIELMDSIATFTTVDGIKVEFGSYSNSSYKLKMLSLILDDIKKTNKNAVIIQMEKGESPILITDGEKEDSDKSSKEKNKEVNKENNEKSYIEKEKTN</sequence>
<accession>A0A6N2YKP8</accession>
<dbReference type="PANTHER" id="PTHR37820:SF1">
    <property type="entry name" value="CELL DIVISION PROTEIN FTSQ"/>
    <property type="match status" value="1"/>
</dbReference>
<keyword evidence="3 11" id="KW-0132">Cell division</keyword>
<reference evidence="11" key="1">
    <citation type="submission" date="2019-11" db="EMBL/GenBank/DDBJ databases">
        <authorList>
            <person name="Feng L."/>
        </authorList>
    </citation>
    <scope>NUCLEOTIDE SEQUENCE</scope>
    <source>
        <strain evidence="11">PgorbachiiLFYP46</strain>
    </source>
</reference>
<dbReference type="InterPro" id="IPR050487">
    <property type="entry name" value="FtsQ_DivIB"/>
</dbReference>
<feature type="compositionally biased region" description="Basic and acidic residues" evidence="8">
    <location>
        <begin position="257"/>
        <end position="285"/>
    </location>
</feature>
<dbReference type="GO" id="GO:0005886">
    <property type="term" value="C:plasma membrane"/>
    <property type="evidence" value="ECO:0007669"/>
    <property type="project" value="TreeGrafter"/>
</dbReference>
<dbReference type="EMBL" id="CACRUP010000001">
    <property type="protein sequence ID" value="VYT66200.1"/>
    <property type="molecule type" value="Genomic_DNA"/>
</dbReference>
<name>A0A6N2YKP8_9FIRM</name>
<comment type="subcellular location">
    <subcellularLocation>
        <location evidence="1">Membrane</location>
    </subcellularLocation>
</comment>
<feature type="transmembrane region" description="Helical" evidence="9">
    <location>
        <begin position="20"/>
        <end position="38"/>
    </location>
</feature>
<evidence type="ECO:0000256" key="9">
    <source>
        <dbReference type="SAM" id="Phobius"/>
    </source>
</evidence>
<keyword evidence="5 9" id="KW-1133">Transmembrane helix</keyword>
<evidence type="ECO:0000256" key="1">
    <source>
        <dbReference type="ARBA" id="ARBA00004370"/>
    </source>
</evidence>
<evidence type="ECO:0000256" key="3">
    <source>
        <dbReference type="ARBA" id="ARBA00022618"/>
    </source>
</evidence>
<dbReference type="InterPro" id="IPR034746">
    <property type="entry name" value="POTRA"/>
</dbReference>
<dbReference type="Gene3D" id="3.10.20.310">
    <property type="entry name" value="membrane protein fhac"/>
    <property type="match status" value="1"/>
</dbReference>
<evidence type="ECO:0000256" key="6">
    <source>
        <dbReference type="ARBA" id="ARBA00023136"/>
    </source>
</evidence>
<keyword evidence="4 9" id="KW-0812">Transmembrane</keyword>
<dbReference type="AlphaFoldDB" id="A0A6N2YKP8"/>
<keyword evidence="6 9" id="KW-0472">Membrane</keyword>
<feature type="domain" description="POTRA" evidence="10">
    <location>
        <begin position="44"/>
        <end position="112"/>
    </location>
</feature>
<feature type="region of interest" description="Disordered" evidence="8">
    <location>
        <begin position="248"/>
        <end position="285"/>
    </location>
</feature>
<evidence type="ECO:0000259" key="10">
    <source>
        <dbReference type="PROSITE" id="PS51779"/>
    </source>
</evidence>
<evidence type="ECO:0000256" key="7">
    <source>
        <dbReference type="ARBA" id="ARBA00023306"/>
    </source>
</evidence>
<dbReference type="GO" id="GO:0051301">
    <property type="term" value="P:cell division"/>
    <property type="evidence" value="ECO:0007669"/>
    <property type="project" value="UniProtKB-KW"/>
</dbReference>
<evidence type="ECO:0000256" key="8">
    <source>
        <dbReference type="SAM" id="MobiDB-lite"/>
    </source>
</evidence>
<dbReference type="Pfam" id="PF08478">
    <property type="entry name" value="POTRA_1"/>
    <property type="match status" value="1"/>
</dbReference>
<gene>
    <name evidence="11" type="primary">divIB</name>
    <name evidence="11" type="ORF">PGLFYP46_00119</name>
</gene>
<proteinExistence type="predicted"/>
<evidence type="ECO:0000313" key="11">
    <source>
        <dbReference type="EMBL" id="VYT66200.1"/>
    </source>
</evidence>